<proteinExistence type="predicted"/>
<feature type="non-terminal residue" evidence="1">
    <location>
        <position position="1"/>
    </location>
</feature>
<sequence>FLAEHKVPEKNIAELKQAIESDGDISSTGQFGSNVSTWIGNMCSKAASGGWLISLTTAANVLSTGISKYYGLS</sequence>
<keyword evidence="2" id="KW-1185">Reference proteome</keyword>
<organism evidence="1 2">
    <name type="scientific">Vibrio ichthyoenteri ATCC 700023</name>
    <dbReference type="NCBI Taxonomy" id="870968"/>
    <lineage>
        <taxon>Bacteria</taxon>
        <taxon>Pseudomonadati</taxon>
        <taxon>Pseudomonadota</taxon>
        <taxon>Gammaproteobacteria</taxon>
        <taxon>Vibrionales</taxon>
        <taxon>Vibrionaceae</taxon>
        <taxon>Vibrio</taxon>
    </lineage>
</organism>
<gene>
    <name evidence="1" type="ORF">VII00023_08024</name>
</gene>
<dbReference type="EMBL" id="AFWF01000284">
    <property type="protein sequence ID" value="EGU31987.1"/>
    <property type="molecule type" value="Genomic_DNA"/>
</dbReference>
<protein>
    <submittedName>
        <fullName evidence="1">Uncharacterized protein</fullName>
    </submittedName>
</protein>
<dbReference type="Proteomes" id="UP000004605">
    <property type="component" value="Unassembled WGS sequence"/>
</dbReference>
<name>F9S7A0_9VIBR</name>
<evidence type="ECO:0000313" key="1">
    <source>
        <dbReference type="EMBL" id="EGU31987.1"/>
    </source>
</evidence>
<comment type="caution">
    <text evidence="1">The sequence shown here is derived from an EMBL/GenBank/DDBJ whole genome shotgun (WGS) entry which is preliminary data.</text>
</comment>
<dbReference type="AlphaFoldDB" id="F9S7A0"/>
<accession>F9S7A0</accession>
<reference evidence="1 2" key="1">
    <citation type="journal article" date="2012" name="Int. J. Syst. Evol. Microbiol.">
        <title>Vibrio caribbeanicus sp. nov., isolated from the marine sponge Scleritoderma cyanea.</title>
        <authorList>
            <person name="Hoffmann M."/>
            <person name="Monday S.R."/>
            <person name="Allard M.W."/>
            <person name="Strain E.A."/>
            <person name="Whittaker P."/>
            <person name="Naum M."/>
            <person name="McCarthy P.J."/>
            <person name="Lopez J.V."/>
            <person name="Fischer M."/>
            <person name="Brown E.W."/>
        </authorList>
    </citation>
    <scope>NUCLEOTIDE SEQUENCE [LARGE SCALE GENOMIC DNA]</scope>
    <source>
        <strain evidence="1 2">ATCC 700023</strain>
    </source>
</reference>
<evidence type="ECO:0000313" key="2">
    <source>
        <dbReference type="Proteomes" id="UP000004605"/>
    </source>
</evidence>